<feature type="region of interest" description="Disordered" evidence="1">
    <location>
        <begin position="18"/>
        <end position="53"/>
    </location>
</feature>
<dbReference type="EMBL" id="CABPSR010000001">
    <property type="protein sequence ID" value="VVE75963.1"/>
    <property type="molecule type" value="Genomic_DNA"/>
</dbReference>
<accession>A0A5E5AU37</accession>
<evidence type="ECO:0000313" key="3">
    <source>
        <dbReference type="Proteomes" id="UP000335538"/>
    </source>
</evidence>
<organism evidence="2 3">
    <name type="scientific">Pandoraea sputorum</name>
    <dbReference type="NCBI Taxonomy" id="93222"/>
    <lineage>
        <taxon>Bacteria</taxon>
        <taxon>Pseudomonadati</taxon>
        <taxon>Pseudomonadota</taxon>
        <taxon>Betaproteobacteria</taxon>
        <taxon>Burkholderiales</taxon>
        <taxon>Burkholderiaceae</taxon>
        <taxon>Pandoraea</taxon>
    </lineage>
</organism>
<evidence type="ECO:0000313" key="2">
    <source>
        <dbReference type="EMBL" id="VVE75963.1"/>
    </source>
</evidence>
<evidence type="ECO:0000256" key="1">
    <source>
        <dbReference type="SAM" id="MobiDB-lite"/>
    </source>
</evidence>
<name>A0A5E5AU37_9BURK</name>
<dbReference type="AlphaFoldDB" id="A0A5E5AU37"/>
<reference evidence="2 3" key="1">
    <citation type="submission" date="2019-08" db="EMBL/GenBank/DDBJ databases">
        <authorList>
            <person name="Peeters C."/>
        </authorList>
    </citation>
    <scope>NUCLEOTIDE SEQUENCE [LARGE SCALE GENOMIC DNA]</scope>
    <source>
        <strain evidence="2 3">LMG 31121</strain>
    </source>
</reference>
<feature type="compositionally biased region" description="Polar residues" evidence="1">
    <location>
        <begin position="18"/>
        <end position="33"/>
    </location>
</feature>
<protein>
    <submittedName>
        <fullName evidence="2">Uncharacterized protein</fullName>
    </submittedName>
</protein>
<proteinExistence type="predicted"/>
<sequence length="53" mass="5893">MQFKTVATFMSLLSNAVPTRRSGSTPESISNFSHCYGSRERDAPEESVEPENL</sequence>
<dbReference type="Proteomes" id="UP000335538">
    <property type="component" value="Unassembled WGS sequence"/>
</dbReference>
<gene>
    <name evidence="2" type="ORF">PSP31121_00647</name>
</gene>